<dbReference type="InterPro" id="IPR027417">
    <property type="entry name" value="P-loop_NTPase"/>
</dbReference>
<evidence type="ECO:0000256" key="6">
    <source>
        <dbReference type="ARBA" id="ARBA00022840"/>
    </source>
</evidence>
<feature type="transmembrane region" description="Helical" evidence="9">
    <location>
        <begin position="626"/>
        <end position="647"/>
    </location>
</feature>
<dbReference type="SMART" id="SM00382">
    <property type="entry name" value="AAA"/>
    <property type="match status" value="1"/>
</dbReference>
<dbReference type="InterPro" id="IPR003593">
    <property type="entry name" value="AAA+_ATPase"/>
</dbReference>
<keyword evidence="8 9" id="KW-0472">Membrane</keyword>
<dbReference type="EMBL" id="JAWXYG010000003">
    <property type="protein sequence ID" value="KAK4277508.1"/>
    <property type="molecule type" value="Genomic_DNA"/>
</dbReference>
<sequence>MEEEKRELTLSSDATFMAHGKFGCTRSHISRTGENKNVAAHSLSFDKRADNSRGGGTVIRKAKSLSDQFLINIDGLINNVAGSYHQMDSNVKIGSSSKELRYSLSFTSPASLSRELSEVLKLPSPKCNEAGASDVSEEEESDSCKLTRMHMEPSLPIHLKFEDVKYKVPEKGERSPEEGKHILHGITGSVRPGEILALMGPSGGGKTTLLNILSGRTKFNGGSITYNDKPYTKSLKQRIGYVTQDDVVFPHLTVKETLTYVALLRLSKDLSIAQKKERVMNVLSELCLERCQDTAIGGKFIRGVSGGERKRVCIGTEILLNPSLLFLDEPTSGLDSTTASRIVQILQNIAKEGKTVVTTIHQPSSKLFNMFDKLILLGKGSTLYFGKASDAMMYFSSIGCSPLIAMNPAEFLIDLANGNMFDKSFPSELEDKFQCGIRRLNIKNDTPSPIDVHEFLVKAYEIRLAEREKAMLLEPVTIRGDQSGMMQGRPVVRDFGATWSQQFCILFMRGIRERRHEYFSCLRVTQVISIAIIVGLLWWNSDSSSLHDQAGLLFFLSVFWGFYPLFTAVFMFPQERAMLVKERSIDMYKLSAYFLAKNTSDVPMELLMPPVFMLIVYFMVGLKLQFSAFSVTVLTIFLSVLAAHGLGQTISAAFLDVKKATTLASIVVMTFMLTGGFFSQKVPRFMSWIRYLSFNYHTYRLLLKIQYGCVDSTSASGCSESHLVKNNSETKFGRELEVVAMIIMIFAYRLIAYLCLRRMEIRTN</sequence>
<dbReference type="InterPro" id="IPR003439">
    <property type="entry name" value="ABC_transporter-like_ATP-bd"/>
</dbReference>
<name>A0AAE1MVG6_9FABA</name>
<evidence type="ECO:0000256" key="8">
    <source>
        <dbReference type="ARBA" id="ARBA00023136"/>
    </source>
</evidence>
<dbReference type="GO" id="GO:0005524">
    <property type="term" value="F:ATP binding"/>
    <property type="evidence" value="ECO:0007669"/>
    <property type="project" value="UniProtKB-KW"/>
</dbReference>
<comment type="caution">
    <text evidence="11">The sequence shown here is derived from an EMBL/GenBank/DDBJ whole genome shotgun (WGS) entry which is preliminary data.</text>
</comment>
<keyword evidence="5" id="KW-0547">Nucleotide-binding</keyword>
<dbReference type="Pfam" id="PF01061">
    <property type="entry name" value="ABC2_membrane"/>
    <property type="match status" value="1"/>
</dbReference>
<dbReference type="GO" id="GO:0140359">
    <property type="term" value="F:ABC-type transporter activity"/>
    <property type="evidence" value="ECO:0007669"/>
    <property type="project" value="InterPro"/>
</dbReference>
<proteinExistence type="inferred from homology"/>
<evidence type="ECO:0000256" key="7">
    <source>
        <dbReference type="ARBA" id="ARBA00022989"/>
    </source>
</evidence>
<evidence type="ECO:0000259" key="10">
    <source>
        <dbReference type="PROSITE" id="PS50893"/>
    </source>
</evidence>
<dbReference type="InterPro" id="IPR050352">
    <property type="entry name" value="ABCG_transporters"/>
</dbReference>
<feature type="transmembrane region" description="Helical" evidence="9">
    <location>
        <begin position="551"/>
        <end position="573"/>
    </location>
</feature>
<keyword evidence="12" id="KW-1185">Reference proteome</keyword>
<dbReference type="InterPro" id="IPR013525">
    <property type="entry name" value="ABC2_TM"/>
</dbReference>
<dbReference type="PANTHER" id="PTHR48041:SF66">
    <property type="entry name" value="ABC TRANSPORTER G FAMILY MEMBER 22-LIKE ISOFORM X1"/>
    <property type="match status" value="1"/>
</dbReference>
<dbReference type="InterPro" id="IPR043926">
    <property type="entry name" value="ABCG_dom"/>
</dbReference>
<comment type="similarity">
    <text evidence="2">Belongs to the ABC transporter superfamily. ABCG family. Eye pigment precursor importer (TC 3.A.1.204) subfamily.</text>
</comment>
<dbReference type="AlphaFoldDB" id="A0AAE1MVG6"/>
<dbReference type="PANTHER" id="PTHR48041">
    <property type="entry name" value="ABC TRANSPORTER G FAMILY MEMBER 28"/>
    <property type="match status" value="1"/>
</dbReference>
<dbReference type="Pfam" id="PF19055">
    <property type="entry name" value="ABC2_membrane_7"/>
    <property type="match status" value="1"/>
</dbReference>
<keyword evidence="3" id="KW-0813">Transport</keyword>
<dbReference type="GO" id="GO:0016020">
    <property type="term" value="C:membrane"/>
    <property type="evidence" value="ECO:0007669"/>
    <property type="project" value="UniProtKB-SubCell"/>
</dbReference>
<dbReference type="Pfam" id="PF00005">
    <property type="entry name" value="ABC_tran"/>
    <property type="match status" value="1"/>
</dbReference>
<dbReference type="InterPro" id="IPR017871">
    <property type="entry name" value="ABC_transporter-like_CS"/>
</dbReference>
<dbReference type="Gene3D" id="3.40.50.300">
    <property type="entry name" value="P-loop containing nucleotide triphosphate hydrolases"/>
    <property type="match status" value="1"/>
</dbReference>
<dbReference type="GO" id="GO:0016887">
    <property type="term" value="F:ATP hydrolysis activity"/>
    <property type="evidence" value="ECO:0007669"/>
    <property type="project" value="InterPro"/>
</dbReference>
<evidence type="ECO:0000256" key="1">
    <source>
        <dbReference type="ARBA" id="ARBA00004141"/>
    </source>
</evidence>
<organism evidence="11 12">
    <name type="scientific">Acacia crassicarpa</name>
    <name type="common">northern wattle</name>
    <dbReference type="NCBI Taxonomy" id="499986"/>
    <lineage>
        <taxon>Eukaryota</taxon>
        <taxon>Viridiplantae</taxon>
        <taxon>Streptophyta</taxon>
        <taxon>Embryophyta</taxon>
        <taxon>Tracheophyta</taxon>
        <taxon>Spermatophyta</taxon>
        <taxon>Magnoliopsida</taxon>
        <taxon>eudicotyledons</taxon>
        <taxon>Gunneridae</taxon>
        <taxon>Pentapetalae</taxon>
        <taxon>rosids</taxon>
        <taxon>fabids</taxon>
        <taxon>Fabales</taxon>
        <taxon>Fabaceae</taxon>
        <taxon>Caesalpinioideae</taxon>
        <taxon>mimosoid clade</taxon>
        <taxon>Acacieae</taxon>
        <taxon>Acacia</taxon>
    </lineage>
</organism>
<feature type="transmembrane region" description="Helical" evidence="9">
    <location>
        <begin position="518"/>
        <end position="539"/>
    </location>
</feature>
<keyword evidence="4 9" id="KW-0812">Transmembrane</keyword>
<reference evidence="11" key="1">
    <citation type="submission" date="2023-10" db="EMBL/GenBank/DDBJ databases">
        <title>Chromosome-level genome of the transformable northern wattle, Acacia crassicarpa.</title>
        <authorList>
            <person name="Massaro I."/>
            <person name="Sinha N.R."/>
            <person name="Poethig S."/>
            <person name="Leichty A.R."/>
        </authorList>
    </citation>
    <scope>NUCLEOTIDE SEQUENCE</scope>
    <source>
        <strain evidence="11">Acra3RX</strain>
        <tissue evidence="11">Leaf</tissue>
    </source>
</reference>
<keyword evidence="6" id="KW-0067">ATP-binding</keyword>
<evidence type="ECO:0000313" key="11">
    <source>
        <dbReference type="EMBL" id="KAK4277508.1"/>
    </source>
</evidence>
<evidence type="ECO:0000256" key="2">
    <source>
        <dbReference type="ARBA" id="ARBA00005814"/>
    </source>
</evidence>
<protein>
    <recommendedName>
        <fullName evidence="10">ABC transporter domain-containing protein</fullName>
    </recommendedName>
</protein>
<feature type="transmembrane region" description="Helical" evidence="9">
    <location>
        <begin position="738"/>
        <end position="756"/>
    </location>
</feature>
<dbReference type="PROSITE" id="PS50893">
    <property type="entry name" value="ABC_TRANSPORTER_2"/>
    <property type="match status" value="1"/>
</dbReference>
<evidence type="ECO:0000256" key="3">
    <source>
        <dbReference type="ARBA" id="ARBA00022448"/>
    </source>
</evidence>
<gene>
    <name evidence="11" type="ORF">QN277_015498</name>
</gene>
<comment type="subcellular location">
    <subcellularLocation>
        <location evidence="1">Membrane</location>
        <topology evidence="1">Multi-pass membrane protein</topology>
    </subcellularLocation>
</comment>
<dbReference type="PROSITE" id="PS00211">
    <property type="entry name" value="ABC_TRANSPORTER_1"/>
    <property type="match status" value="1"/>
</dbReference>
<dbReference type="FunFam" id="3.40.50.300:FF:000337">
    <property type="entry name" value="ABC transporter G family member 22"/>
    <property type="match status" value="1"/>
</dbReference>
<evidence type="ECO:0000256" key="9">
    <source>
        <dbReference type="SAM" id="Phobius"/>
    </source>
</evidence>
<accession>A0AAE1MVG6</accession>
<dbReference type="SUPFAM" id="SSF52540">
    <property type="entry name" value="P-loop containing nucleoside triphosphate hydrolases"/>
    <property type="match status" value="1"/>
</dbReference>
<feature type="transmembrane region" description="Helical" evidence="9">
    <location>
        <begin position="602"/>
        <end position="620"/>
    </location>
</feature>
<feature type="transmembrane region" description="Helical" evidence="9">
    <location>
        <begin position="659"/>
        <end position="678"/>
    </location>
</feature>
<evidence type="ECO:0000256" key="5">
    <source>
        <dbReference type="ARBA" id="ARBA00022741"/>
    </source>
</evidence>
<dbReference type="CDD" id="cd03213">
    <property type="entry name" value="ABCG_EPDR"/>
    <property type="match status" value="1"/>
</dbReference>
<evidence type="ECO:0000256" key="4">
    <source>
        <dbReference type="ARBA" id="ARBA00022692"/>
    </source>
</evidence>
<evidence type="ECO:0000313" key="12">
    <source>
        <dbReference type="Proteomes" id="UP001293593"/>
    </source>
</evidence>
<keyword evidence="7 9" id="KW-1133">Transmembrane helix</keyword>
<feature type="domain" description="ABC transporter" evidence="10">
    <location>
        <begin position="159"/>
        <end position="404"/>
    </location>
</feature>
<dbReference type="Proteomes" id="UP001293593">
    <property type="component" value="Unassembled WGS sequence"/>
</dbReference>